<dbReference type="AlphaFoldDB" id="A0A5C1QPV0"/>
<evidence type="ECO:0000313" key="2">
    <source>
        <dbReference type="Proteomes" id="UP000324209"/>
    </source>
</evidence>
<dbReference type="EMBL" id="CP036150">
    <property type="protein sequence ID" value="QEN08152.1"/>
    <property type="molecule type" value="Genomic_DNA"/>
</dbReference>
<dbReference type="KEGG" id="ock:EXM22_09185"/>
<evidence type="ECO:0000313" key="1">
    <source>
        <dbReference type="EMBL" id="QEN08152.1"/>
    </source>
</evidence>
<organism evidence="1 2">
    <name type="scientific">Oceanispirochaeta crateris</name>
    <dbReference type="NCBI Taxonomy" id="2518645"/>
    <lineage>
        <taxon>Bacteria</taxon>
        <taxon>Pseudomonadati</taxon>
        <taxon>Spirochaetota</taxon>
        <taxon>Spirochaetia</taxon>
        <taxon>Spirochaetales</taxon>
        <taxon>Spirochaetaceae</taxon>
        <taxon>Oceanispirochaeta</taxon>
    </lineage>
</organism>
<accession>A0A5C1QPV0</accession>
<sequence length="222" mass="26250">MESNDFIVTPYNGKIYLYGEKHGVKKTINEEFTIWNEHYESGMRHLFIETAYFTAEYLNLWMGDEEDVRLYEVYSDWEGTASHNPYILNFYKRIKKTCPETIFHGTDVGHQYFSTGLRYLNYLEKNGLSESENYKITKHVIDQGSQYYNSNNDIYRENKMVENFIRELHSVDHEHIMGIYGTAHTNLNKKDFTRSIPCMASQLNSIYDGQVFSVDLSKAYRK</sequence>
<dbReference type="OrthoDB" id="1957142at2"/>
<reference evidence="1 2" key="1">
    <citation type="submission" date="2019-02" db="EMBL/GenBank/DDBJ databases">
        <title>Complete Genome Sequence and Methylome Analysis of free living Spirochaetas.</title>
        <authorList>
            <person name="Fomenkov A."/>
            <person name="Dubinina G."/>
            <person name="Leshcheva N."/>
            <person name="Mikheeva N."/>
            <person name="Grabovich M."/>
            <person name="Vincze T."/>
            <person name="Roberts R.J."/>
        </authorList>
    </citation>
    <scope>NUCLEOTIDE SEQUENCE [LARGE SCALE GENOMIC DNA]</scope>
    <source>
        <strain evidence="1 2">K2</strain>
    </source>
</reference>
<keyword evidence="2" id="KW-1185">Reference proteome</keyword>
<protein>
    <submittedName>
        <fullName evidence="1">Uncharacterized protein</fullName>
    </submittedName>
</protein>
<dbReference type="Proteomes" id="UP000324209">
    <property type="component" value="Chromosome"/>
</dbReference>
<proteinExistence type="predicted"/>
<name>A0A5C1QPV0_9SPIO</name>
<dbReference type="RefSeq" id="WP_149486232.1">
    <property type="nucleotide sequence ID" value="NZ_CP036150.1"/>
</dbReference>
<gene>
    <name evidence="1" type="ORF">EXM22_09185</name>
</gene>